<keyword evidence="1" id="KW-1133">Transmembrane helix</keyword>
<name>G0NVY5_CAEBE</name>
<proteinExistence type="predicted"/>
<dbReference type="InterPro" id="IPR019426">
    <property type="entry name" value="7TM_GPCR_serpentine_rcpt_Srv"/>
</dbReference>
<keyword evidence="1" id="KW-0472">Membrane</keyword>
<accession>G0NVY5</accession>
<dbReference type="GO" id="GO:0016020">
    <property type="term" value="C:membrane"/>
    <property type="evidence" value="ECO:0007669"/>
    <property type="project" value="TreeGrafter"/>
</dbReference>
<reference evidence="3" key="1">
    <citation type="submission" date="2011-07" db="EMBL/GenBank/DDBJ databases">
        <authorList>
            <consortium name="Caenorhabditis brenneri Sequencing and Analysis Consortium"/>
            <person name="Wilson R.K."/>
        </authorList>
    </citation>
    <scope>NUCLEOTIDE SEQUENCE [LARGE SCALE GENOMIC DNA]</scope>
    <source>
        <strain evidence="3">PB2801</strain>
    </source>
</reference>
<dbReference type="AlphaFoldDB" id="G0NVY5"/>
<keyword evidence="1" id="KW-0812">Transmembrane</keyword>
<dbReference type="SUPFAM" id="SSF81321">
    <property type="entry name" value="Family A G protein-coupled receptor-like"/>
    <property type="match status" value="1"/>
</dbReference>
<dbReference type="Gene3D" id="1.20.1070.10">
    <property type="entry name" value="Rhodopsin 7-helix transmembrane proteins"/>
    <property type="match status" value="1"/>
</dbReference>
<dbReference type="PANTHER" id="PTHR24224:SF12">
    <property type="entry name" value="G-PROTEIN COUPLED RECEPTORS FAMILY 1 PROFILE DOMAIN-CONTAINING PROTEIN-RELATED"/>
    <property type="match status" value="1"/>
</dbReference>
<dbReference type="STRING" id="135651.G0NVY5"/>
<evidence type="ECO:0000313" key="3">
    <source>
        <dbReference type="Proteomes" id="UP000008068"/>
    </source>
</evidence>
<dbReference type="InParanoid" id="G0NVY5"/>
<protein>
    <recommendedName>
        <fullName evidence="4">G-protein coupled receptors family 1 profile domain-containing protein</fullName>
    </recommendedName>
</protein>
<dbReference type="eggNOG" id="ENOG502TFN9">
    <property type="taxonomic scope" value="Eukaryota"/>
</dbReference>
<gene>
    <name evidence="2" type="ORF">CAEBREN_30131</name>
</gene>
<dbReference type="EMBL" id="GL379960">
    <property type="protein sequence ID" value="EGT38611.1"/>
    <property type="molecule type" value="Genomic_DNA"/>
</dbReference>
<evidence type="ECO:0000256" key="1">
    <source>
        <dbReference type="SAM" id="Phobius"/>
    </source>
</evidence>
<dbReference type="InterPro" id="IPR052665">
    <property type="entry name" value="Neuropeptide-GPCR"/>
</dbReference>
<dbReference type="Proteomes" id="UP000008068">
    <property type="component" value="Unassembled WGS sequence"/>
</dbReference>
<evidence type="ECO:0000313" key="2">
    <source>
        <dbReference type="EMBL" id="EGT38611.1"/>
    </source>
</evidence>
<dbReference type="HOGENOM" id="CLU_1125367_0_0_1"/>
<feature type="transmembrane region" description="Helical" evidence="1">
    <location>
        <begin position="215"/>
        <end position="241"/>
    </location>
</feature>
<dbReference type="PANTHER" id="PTHR24224">
    <property type="entry name" value="CARDIOACCELERATORY PEPTIDE RECEPTOR-RELATED"/>
    <property type="match status" value="1"/>
</dbReference>
<feature type="transmembrane region" description="Helical" evidence="1">
    <location>
        <begin position="12"/>
        <end position="32"/>
    </location>
</feature>
<dbReference type="Pfam" id="PF10323">
    <property type="entry name" value="7TM_GPCR_Srv"/>
    <property type="match status" value="2"/>
</dbReference>
<keyword evidence="3" id="KW-1185">Reference proteome</keyword>
<organism evidence="3">
    <name type="scientific">Caenorhabditis brenneri</name>
    <name type="common">Nematode worm</name>
    <dbReference type="NCBI Taxonomy" id="135651"/>
    <lineage>
        <taxon>Eukaryota</taxon>
        <taxon>Metazoa</taxon>
        <taxon>Ecdysozoa</taxon>
        <taxon>Nematoda</taxon>
        <taxon>Chromadorea</taxon>
        <taxon>Rhabditida</taxon>
        <taxon>Rhabditina</taxon>
        <taxon>Rhabditomorpha</taxon>
        <taxon>Rhabditoidea</taxon>
        <taxon>Rhabditidae</taxon>
        <taxon>Peloderinae</taxon>
        <taxon>Caenorhabditis</taxon>
    </lineage>
</organism>
<sequence length="247" mass="28949">MDDKESIVKTRKYYPIVYGTLSFIGPFTILIFNKDFSRRVRLMLLGQERSIADILSLFFYSVHRLAFLLIPDSLFNHPVLPIASVYYNGLYWAIIIRSNGVALMTLHRFLSIVKPSLKITTFIQNAKPWKIWIFYWIPSLVFSFLFFSDSEIEFESSETMVLVMSSEIISKATQISFLYILFSCVFCIVSYRFIIRFIRKKSISVSKSQRREIRLAVQVFLYFIAQLILLIYLFLLSITALDDNVKN</sequence>
<feature type="transmembrane region" description="Helical" evidence="1">
    <location>
        <begin position="168"/>
        <end position="194"/>
    </location>
</feature>
<feature type="transmembrane region" description="Helical" evidence="1">
    <location>
        <begin position="131"/>
        <end position="148"/>
    </location>
</feature>
<evidence type="ECO:0008006" key="4">
    <source>
        <dbReference type="Google" id="ProtNLM"/>
    </source>
</evidence>